<accession>A0A8J6EG76</accession>
<comment type="subcellular location">
    <subcellularLocation>
        <location evidence="1 6">Membrane</location>
        <topology evidence="1 6">Multi-pass membrane protein</topology>
    </subcellularLocation>
</comment>
<dbReference type="GO" id="GO:0008381">
    <property type="term" value="F:mechanosensitive monoatomic ion channel activity"/>
    <property type="evidence" value="ECO:0007669"/>
    <property type="project" value="TreeGrafter"/>
</dbReference>
<dbReference type="Proteomes" id="UP000770717">
    <property type="component" value="Unassembled WGS sequence"/>
</dbReference>
<feature type="transmembrane region" description="Helical" evidence="6">
    <location>
        <begin position="286"/>
        <end position="309"/>
    </location>
</feature>
<evidence type="ECO:0000313" key="8">
    <source>
        <dbReference type="EMBL" id="KAG9468692.1"/>
    </source>
</evidence>
<dbReference type="PANTHER" id="PTHR23302">
    <property type="entry name" value="TRANSMEMBRANE CHANNEL-RELATED"/>
    <property type="match status" value="1"/>
</dbReference>
<name>A0A8J6EG76_ELECQ</name>
<proteinExistence type="inferred from homology"/>
<feature type="transmembrane region" description="Helical" evidence="6">
    <location>
        <begin position="59"/>
        <end position="83"/>
    </location>
</feature>
<evidence type="ECO:0000313" key="9">
    <source>
        <dbReference type="Proteomes" id="UP000770717"/>
    </source>
</evidence>
<reference evidence="8" key="1">
    <citation type="thesis" date="2020" institute="ProQuest LLC" country="789 East Eisenhower Parkway, Ann Arbor, MI, USA">
        <title>Comparative Genomics and Chromosome Evolution.</title>
        <authorList>
            <person name="Mudd A.B."/>
        </authorList>
    </citation>
    <scope>NUCLEOTIDE SEQUENCE</scope>
    <source>
        <strain evidence="8">HN-11 Male</strain>
        <tissue evidence="8">Kidney and liver</tissue>
    </source>
</reference>
<comment type="caution">
    <text evidence="8">The sequence shown here is derived from an EMBL/GenBank/DDBJ whole genome shotgun (WGS) entry which is preliminary data.</text>
</comment>
<evidence type="ECO:0000256" key="3">
    <source>
        <dbReference type="ARBA" id="ARBA00022692"/>
    </source>
</evidence>
<keyword evidence="4 6" id="KW-1133">Transmembrane helix</keyword>
<dbReference type="GO" id="GO:0005886">
    <property type="term" value="C:plasma membrane"/>
    <property type="evidence" value="ECO:0007669"/>
    <property type="project" value="InterPro"/>
</dbReference>
<sequence>DVRQSEGYNTGFWNPWTRKKCICLWPAWGKGEQVFSSLKLWEKPLIAIRARFGSSISSYFLFLRFLVFLNFASFILTTCLIIIPTVVLNKTRHDRSYLVPCGNSSAFQSRSLQNPLLDVFTGEGFMQDTFLFYGHYTDVMEHKDNFHVRLSYLLTPFLFLLICSLALLQCTVKGITQRRVRSRQYRTSISSKVFSGWDFCVRGTVTSKLKQKSFSNDVKSDLAEERWYWLTAQQSLGKRVRILALRVFLNCIILALMAGGFFSIYLATSVSQDYQERSGDPIFSLVTQYLVPIVISLVLLILPYFFMLLVKYEGRSPSAEITLTLIRCVFLRLGTLGIFLLSLGQKILCLGGSKAPCEVCGYNMQLQCWETSVGQEFYKLSIFHFLKVLAEFLFLQLPRSFLVSRFQCRVIRWLGKEKFQLSQNVLDTVYSQTLVWGGMFYAPLLPLLNLIFFFITFYIKK</sequence>
<feature type="transmembrane region" description="Helical" evidence="6">
    <location>
        <begin position="440"/>
        <end position="459"/>
    </location>
</feature>
<evidence type="ECO:0000259" key="7">
    <source>
        <dbReference type="Pfam" id="PF07810"/>
    </source>
</evidence>
<evidence type="ECO:0000256" key="2">
    <source>
        <dbReference type="ARBA" id="ARBA00006510"/>
    </source>
</evidence>
<evidence type="ECO:0000256" key="1">
    <source>
        <dbReference type="ARBA" id="ARBA00004141"/>
    </source>
</evidence>
<dbReference type="PANTHER" id="PTHR23302:SF39">
    <property type="entry name" value="TRANSMEMBRANE CHANNEL-LIKE PROTEIN 8"/>
    <property type="match status" value="1"/>
</dbReference>
<evidence type="ECO:0000256" key="4">
    <source>
        <dbReference type="ARBA" id="ARBA00022989"/>
    </source>
</evidence>
<feature type="transmembrane region" description="Helical" evidence="6">
    <location>
        <begin position="150"/>
        <end position="172"/>
    </location>
</feature>
<dbReference type="InterPro" id="IPR012496">
    <property type="entry name" value="TMC_dom"/>
</dbReference>
<keyword evidence="9" id="KW-1185">Reference proteome</keyword>
<comment type="similarity">
    <text evidence="2 6">Belongs to the TMC family.</text>
</comment>
<feature type="non-terminal residue" evidence="8">
    <location>
        <position position="1"/>
    </location>
</feature>
<feature type="non-terminal residue" evidence="8">
    <location>
        <position position="461"/>
    </location>
</feature>
<dbReference type="Pfam" id="PF07810">
    <property type="entry name" value="TMC"/>
    <property type="match status" value="1"/>
</dbReference>
<feature type="transmembrane region" description="Helical" evidence="6">
    <location>
        <begin position="243"/>
        <end position="266"/>
    </location>
</feature>
<evidence type="ECO:0000256" key="6">
    <source>
        <dbReference type="RuleBase" id="RU310713"/>
    </source>
</evidence>
<keyword evidence="5 6" id="KW-0472">Membrane</keyword>
<dbReference type="InterPro" id="IPR038900">
    <property type="entry name" value="TMC"/>
</dbReference>
<protein>
    <recommendedName>
        <fullName evidence="6">Transmembrane channel-like protein</fullName>
    </recommendedName>
</protein>
<evidence type="ECO:0000256" key="5">
    <source>
        <dbReference type="ARBA" id="ARBA00023136"/>
    </source>
</evidence>
<feature type="transmembrane region" description="Helical" evidence="6">
    <location>
        <begin position="321"/>
        <end position="343"/>
    </location>
</feature>
<organism evidence="8 9">
    <name type="scientific">Eleutherodactylus coqui</name>
    <name type="common">Puerto Rican coqui</name>
    <dbReference type="NCBI Taxonomy" id="57060"/>
    <lineage>
        <taxon>Eukaryota</taxon>
        <taxon>Metazoa</taxon>
        <taxon>Chordata</taxon>
        <taxon>Craniata</taxon>
        <taxon>Vertebrata</taxon>
        <taxon>Euteleostomi</taxon>
        <taxon>Amphibia</taxon>
        <taxon>Batrachia</taxon>
        <taxon>Anura</taxon>
        <taxon>Neobatrachia</taxon>
        <taxon>Hyloidea</taxon>
        <taxon>Eleutherodactylidae</taxon>
        <taxon>Eleutherodactylinae</taxon>
        <taxon>Eleutherodactylus</taxon>
        <taxon>Eleutherodactylus</taxon>
    </lineage>
</organism>
<gene>
    <name evidence="8" type="ORF">GDO78_022140</name>
</gene>
<dbReference type="AlphaFoldDB" id="A0A8J6EG76"/>
<keyword evidence="3 6" id="KW-0812">Transmembrane</keyword>
<dbReference type="EMBL" id="WNTK01000763">
    <property type="protein sequence ID" value="KAG9468692.1"/>
    <property type="molecule type" value="Genomic_DNA"/>
</dbReference>
<feature type="domain" description="TMC" evidence="7">
    <location>
        <begin position="368"/>
        <end position="461"/>
    </location>
</feature>
<dbReference type="OrthoDB" id="9904821at2759"/>